<dbReference type="GO" id="GO:0004803">
    <property type="term" value="F:transposase activity"/>
    <property type="evidence" value="ECO:0007669"/>
    <property type="project" value="InterPro"/>
</dbReference>
<evidence type="ECO:0000313" key="3">
    <source>
        <dbReference type="Proteomes" id="UP000812270"/>
    </source>
</evidence>
<dbReference type="NCBIfam" id="NF047646">
    <property type="entry name" value="REP_Tyr_transpos"/>
    <property type="match status" value="1"/>
</dbReference>
<dbReference type="PANTHER" id="PTHR36966">
    <property type="entry name" value="REP-ASSOCIATED TYROSINE TRANSPOSASE"/>
    <property type="match status" value="1"/>
</dbReference>
<feature type="domain" description="Transposase IS200-like" evidence="1">
    <location>
        <begin position="16"/>
        <end position="155"/>
    </location>
</feature>
<dbReference type="InterPro" id="IPR002686">
    <property type="entry name" value="Transposase_17"/>
</dbReference>
<dbReference type="PANTHER" id="PTHR36966:SF1">
    <property type="entry name" value="REP-ASSOCIATED TYROSINE TRANSPOSASE"/>
    <property type="match status" value="1"/>
</dbReference>
<protein>
    <submittedName>
        <fullName evidence="2">Transposase</fullName>
    </submittedName>
</protein>
<name>A0A9E2SC48_9BACT</name>
<evidence type="ECO:0000313" key="2">
    <source>
        <dbReference type="EMBL" id="MBV4358597.1"/>
    </source>
</evidence>
<proteinExistence type="predicted"/>
<dbReference type="EMBL" id="JAHSPG010000012">
    <property type="protein sequence ID" value="MBV4358597.1"/>
    <property type="molecule type" value="Genomic_DNA"/>
</dbReference>
<sequence length="189" mass="22284">MPYKNMFTEGFRIRDQFATHFLTFTVEGWIDIFSRQRYRDIILESFKFCIAKKGLRLHAYVIMSNHVHVIWTATEKSLSDVMRDFKTFTSKEILRSIADKGEVESRREWLLYMFEFFGKRTNANDKYKLWSGNNHPEIIHSVDFMKTKLNYIHNNPIRAGIVQNASDYLYSSASNYEGKGGLIEVDLLN</sequence>
<dbReference type="SMART" id="SM01321">
    <property type="entry name" value="Y1_Tnp"/>
    <property type="match status" value="1"/>
</dbReference>
<comment type="caution">
    <text evidence="2">The sequence shown here is derived from an EMBL/GenBank/DDBJ whole genome shotgun (WGS) entry which is preliminary data.</text>
</comment>
<evidence type="ECO:0000259" key="1">
    <source>
        <dbReference type="SMART" id="SM01321"/>
    </source>
</evidence>
<dbReference type="InterPro" id="IPR052715">
    <property type="entry name" value="RAYT_transposase"/>
</dbReference>
<dbReference type="Proteomes" id="UP000812270">
    <property type="component" value="Unassembled WGS sequence"/>
</dbReference>
<dbReference type="Pfam" id="PF01797">
    <property type="entry name" value="Y1_Tnp"/>
    <property type="match status" value="1"/>
</dbReference>
<dbReference type="AlphaFoldDB" id="A0A9E2SC48"/>
<organism evidence="2 3">
    <name type="scientific">Pinibacter aurantiacus</name>
    <dbReference type="NCBI Taxonomy" id="2851599"/>
    <lineage>
        <taxon>Bacteria</taxon>
        <taxon>Pseudomonadati</taxon>
        <taxon>Bacteroidota</taxon>
        <taxon>Chitinophagia</taxon>
        <taxon>Chitinophagales</taxon>
        <taxon>Chitinophagaceae</taxon>
        <taxon>Pinibacter</taxon>
    </lineage>
</organism>
<accession>A0A9E2SC48</accession>
<reference evidence="2" key="1">
    <citation type="submission" date="2021-06" db="EMBL/GenBank/DDBJ databases">
        <authorList>
            <person name="Huq M.A."/>
        </authorList>
    </citation>
    <scope>NUCLEOTIDE SEQUENCE</scope>
    <source>
        <strain evidence="2">MAH-26</strain>
    </source>
</reference>
<dbReference type="GO" id="GO:0006313">
    <property type="term" value="P:DNA transposition"/>
    <property type="evidence" value="ECO:0007669"/>
    <property type="project" value="InterPro"/>
</dbReference>
<gene>
    <name evidence="2" type="ORF">KTO63_15640</name>
</gene>
<keyword evidence="3" id="KW-1185">Reference proteome</keyword>
<dbReference type="GO" id="GO:0043565">
    <property type="term" value="F:sequence-specific DNA binding"/>
    <property type="evidence" value="ECO:0007669"/>
    <property type="project" value="TreeGrafter"/>
</dbReference>